<dbReference type="AlphaFoldDB" id="A0A4Q4TCI0"/>
<dbReference type="Proteomes" id="UP000293360">
    <property type="component" value="Unassembled WGS sequence"/>
</dbReference>
<dbReference type="STRING" id="155417.A0A4Q4TCI0"/>
<evidence type="ECO:0008006" key="3">
    <source>
        <dbReference type="Google" id="ProtNLM"/>
    </source>
</evidence>
<organism evidence="1 2">
    <name type="scientific">Monosporascus ibericus</name>
    <dbReference type="NCBI Taxonomy" id="155417"/>
    <lineage>
        <taxon>Eukaryota</taxon>
        <taxon>Fungi</taxon>
        <taxon>Dikarya</taxon>
        <taxon>Ascomycota</taxon>
        <taxon>Pezizomycotina</taxon>
        <taxon>Sordariomycetes</taxon>
        <taxon>Xylariomycetidae</taxon>
        <taxon>Xylariales</taxon>
        <taxon>Xylariales incertae sedis</taxon>
        <taxon>Monosporascus</taxon>
    </lineage>
</organism>
<evidence type="ECO:0000313" key="1">
    <source>
        <dbReference type="EMBL" id="RYP03294.1"/>
    </source>
</evidence>
<accession>A0A4Q4TCI0</accession>
<dbReference type="PANTHER" id="PTHR37535">
    <property type="entry name" value="FLUG DOMAIN PROTEIN"/>
    <property type="match status" value="1"/>
</dbReference>
<name>A0A4Q4TCI0_9PEZI</name>
<evidence type="ECO:0000313" key="2">
    <source>
        <dbReference type="Proteomes" id="UP000293360"/>
    </source>
</evidence>
<protein>
    <recommendedName>
        <fullName evidence="3">FluG domain-containing protein</fullName>
    </recommendedName>
</protein>
<proteinExistence type="predicted"/>
<reference evidence="1 2" key="1">
    <citation type="submission" date="2018-06" db="EMBL/GenBank/DDBJ databases">
        <title>Complete Genomes of Monosporascus.</title>
        <authorList>
            <person name="Robinson A.J."/>
            <person name="Natvig D.O."/>
        </authorList>
    </citation>
    <scope>NUCLEOTIDE SEQUENCE [LARGE SCALE GENOMIC DNA]</scope>
    <source>
        <strain evidence="1 2">CBS 110550</strain>
    </source>
</reference>
<dbReference type="PANTHER" id="PTHR37535:SF4">
    <property type="entry name" value="FLUG DOMAIN-CONTAINING PROTEIN"/>
    <property type="match status" value="1"/>
</dbReference>
<dbReference type="Pfam" id="PF11917">
    <property type="entry name" value="DUF3435"/>
    <property type="match status" value="1"/>
</dbReference>
<sequence>MPARMRPDGGQDVHRKFLNQFACRKSNSATQRPSPLSAEEHAAHRKQLEGIHFVQSKFSAEHEINVTGIFGKWKRYCTEKDVGEWKVTLQNIGRELIMDFFLFVCESYKVRSWGTSKVYIRQFQEFYTTVTARPAELVNGERRDPKDGSRKELFHLKAGTYFEQVAADDDIAPDKVSQKLYSLLSRETEGRGRPKALCYEDIMMMMVRHPQTGQTIPAMAIKFIHHKGADRKPKPTIFFFTPTKKQTFCATKIVGGNQSTPLRWKDSKLKTPVFRRFRRDGTFEGEKAMLYSTLRDAMKQQSLDAGFERHWTPRFCRRGASNAANGSASDAVRDQMMRHDPKFATFHGAYLNEMVQFDMQNTFLGEQAEDQLYKLFAHVSLTRDPRAVRDMVPEEVWANMEPDPEIVALEQRRTALKGGSYQVQDQRNEAEVRYLTDQIRLKTAQLEKQIVKDWREYYFYNRPTWDIERQARGEPDEEHVEPTITLSILERVKLANILCSRCEDDDDALQRRTMAIELMVALCNKRETGKRRRLSPKLKVTPMKEESPEFEVEPNVDPFPLLLDVKQCPDCFGDERLTVEEFG</sequence>
<keyword evidence="2" id="KW-1185">Reference proteome</keyword>
<gene>
    <name evidence="1" type="ORF">DL764_005235</name>
</gene>
<dbReference type="InterPro" id="IPR021842">
    <property type="entry name" value="DUF3435"/>
</dbReference>
<comment type="caution">
    <text evidence="1">The sequence shown here is derived from an EMBL/GenBank/DDBJ whole genome shotgun (WGS) entry which is preliminary data.</text>
</comment>
<dbReference type="EMBL" id="QJNU01000270">
    <property type="protein sequence ID" value="RYP03294.1"/>
    <property type="molecule type" value="Genomic_DNA"/>
</dbReference>
<dbReference type="OrthoDB" id="4485682at2759"/>